<reference evidence="8" key="1">
    <citation type="journal article" date="2012" name="PLoS Negl. Trop. Dis.">
        <title>A systematically improved high quality genome and transcriptome of the human blood fluke Schistosoma mansoni.</title>
        <authorList>
            <person name="Protasio A.V."/>
            <person name="Tsai I.J."/>
            <person name="Babbage A."/>
            <person name="Nichol S."/>
            <person name="Hunt M."/>
            <person name="Aslett M.A."/>
            <person name="De Silva N."/>
            <person name="Velarde G.S."/>
            <person name="Anderson T.J."/>
            <person name="Clark R.C."/>
            <person name="Davidson C."/>
            <person name="Dillon G.P."/>
            <person name="Holroyd N.E."/>
            <person name="LoVerde P.T."/>
            <person name="Lloyd C."/>
            <person name="McQuillan J."/>
            <person name="Oliveira G."/>
            <person name="Otto T.D."/>
            <person name="Parker-Manuel S.J."/>
            <person name="Quail M.A."/>
            <person name="Wilson R.A."/>
            <person name="Zerlotini A."/>
            <person name="Dunne D.W."/>
            <person name="Berriman M."/>
        </authorList>
    </citation>
    <scope>NUCLEOTIDE SEQUENCE [LARGE SCALE GENOMIC DNA]</scope>
    <source>
        <strain evidence="8">Puerto Rican</strain>
    </source>
</reference>
<evidence type="ECO:0000256" key="5">
    <source>
        <dbReference type="ARBA" id="ARBA00023136"/>
    </source>
</evidence>
<sequence>MFVACSHIGLQWVALLLALIMSFTVLTTYLISIYRGHVNAELPFISSTGAYPPESCIFGEGLNIAAFISLICSFCWYLIALERTKFMGTHQPNCLLKFMLVLSLIASIGLTLVGNFQQVNVELVHDIGAGMAFFGTTLYITLCALVSKRYLGTHWCIWAFRLVLGIMAAITSSLFSVCHTISRINFNGTQEESLTYRHPGQGGFSFYLCSTSFEWAAGFIIIVFFTTWAYEFRSYAFQLPQVVKKHPFESDIYSLKS</sequence>
<evidence type="ECO:0000256" key="1">
    <source>
        <dbReference type="ARBA" id="ARBA00004127"/>
    </source>
</evidence>
<keyword evidence="8" id="KW-1185">Reference proteome</keyword>
<dbReference type="PANTHER" id="PTHR21324:SF2">
    <property type="entry name" value="EG:22E5.9 PROTEIN"/>
    <property type="match status" value="1"/>
</dbReference>
<evidence type="ECO:0000256" key="2">
    <source>
        <dbReference type="ARBA" id="ARBA00006565"/>
    </source>
</evidence>
<keyword evidence="4 6" id="KW-1133">Transmembrane helix</keyword>
<feature type="transmembrane region" description="Helical" evidence="6">
    <location>
        <begin position="94"/>
        <end position="115"/>
    </location>
</feature>
<keyword evidence="3 6" id="KW-0812">Transmembrane</keyword>
<dbReference type="OMA" id="VYFIAVY"/>
<dbReference type="InterPro" id="IPR019402">
    <property type="entry name" value="CWH43_N"/>
</dbReference>
<evidence type="ECO:0000259" key="7">
    <source>
        <dbReference type="Pfam" id="PF10277"/>
    </source>
</evidence>
<dbReference type="GO" id="GO:0012505">
    <property type="term" value="C:endomembrane system"/>
    <property type="evidence" value="ECO:0007669"/>
    <property type="project" value="UniProtKB-SubCell"/>
</dbReference>
<feature type="transmembrane region" description="Helical" evidence="6">
    <location>
        <begin position="12"/>
        <end position="34"/>
    </location>
</feature>
<dbReference type="InParanoid" id="A0A3Q0KBX9"/>
<dbReference type="Pfam" id="PF10277">
    <property type="entry name" value="Frag1"/>
    <property type="match status" value="1"/>
</dbReference>
<dbReference type="PANTHER" id="PTHR21324">
    <property type="entry name" value="FASTING-INDUCIBLE INTEGRAL MEMBRANE PROTEIN TM6P1-RELATED"/>
    <property type="match status" value="1"/>
</dbReference>
<proteinExistence type="inferred from homology"/>
<feature type="transmembrane region" description="Helical" evidence="6">
    <location>
        <begin position="204"/>
        <end position="230"/>
    </location>
</feature>
<protein>
    <submittedName>
        <fullName evidence="9">Fasting-inducible integral membrane protein tm6p1-related</fullName>
    </submittedName>
</protein>
<dbReference type="AlphaFoldDB" id="A0A3Q0KBX9"/>
<evidence type="ECO:0000256" key="6">
    <source>
        <dbReference type="SAM" id="Phobius"/>
    </source>
</evidence>
<name>A0A3Q0KBX9_SCHMA</name>
<dbReference type="Proteomes" id="UP000008854">
    <property type="component" value="Unassembled WGS sequence"/>
</dbReference>
<evidence type="ECO:0000256" key="4">
    <source>
        <dbReference type="ARBA" id="ARBA00022989"/>
    </source>
</evidence>
<feature type="transmembrane region" description="Helical" evidence="6">
    <location>
        <begin position="158"/>
        <end position="184"/>
    </location>
</feature>
<keyword evidence="5 6" id="KW-0472">Membrane</keyword>
<reference evidence="9" key="2">
    <citation type="submission" date="2018-12" db="UniProtKB">
        <authorList>
            <consortium name="WormBaseParasite"/>
        </authorList>
    </citation>
    <scope>IDENTIFICATION</scope>
    <source>
        <strain evidence="9">Puerto Rican</strain>
    </source>
</reference>
<dbReference type="STRING" id="6183.A0A3Q0KBX9"/>
<evidence type="ECO:0000313" key="9">
    <source>
        <dbReference type="WBParaSite" id="Smp_006730.1"/>
    </source>
</evidence>
<feature type="transmembrane region" description="Helical" evidence="6">
    <location>
        <begin position="62"/>
        <end position="82"/>
    </location>
</feature>
<feature type="transmembrane region" description="Helical" evidence="6">
    <location>
        <begin position="127"/>
        <end position="146"/>
    </location>
</feature>
<comment type="similarity">
    <text evidence="2">Belongs to the DRAM/TMEM150 family.</text>
</comment>
<evidence type="ECO:0000313" key="8">
    <source>
        <dbReference type="Proteomes" id="UP000008854"/>
    </source>
</evidence>
<dbReference type="InterPro" id="IPR050911">
    <property type="entry name" value="DRAM/TMEM150_Autophagy_Mod"/>
</dbReference>
<dbReference type="WBParaSite" id="Smp_006730.1">
    <property type="protein sequence ID" value="Smp_006730.1"/>
    <property type="gene ID" value="Smp_006730"/>
</dbReference>
<accession>A0A3Q0KBX9</accession>
<evidence type="ECO:0000256" key="3">
    <source>
        <dbReference type="ARBA" id="ARBA00022692"/>
    </source>
</evidence>
<organism evidence="8 9">
    <name type="scientific">Schistosoma mansoni</name>
    <name type="common">Blood fluke</name>
    <dbReference type="NCBI Taxonomy" id="6183"/>
    <lineage>
        <taxon>Eukaryota</taxon>
        <taxon>Metazoa</taxon>
        <taxon>Spiralia</taxon>
        <taxon>Lophotrochozoa</taxon>
        <taxon>Platyhelminthes</taxon>
        <taxon>Trematoda</taxon>
        <taxon>Digenea</taxon>
        <taxon>Strigeidida</taxon>
        <taxon>Schistosomatoidea</taxon>
        <taxon>Schistosomatidae</taxon>
        <taxon>Schistosoma</taxon>
    </lineage>
</organism>
<comment type="subcellular location">
    <subcellularLocation>
        <location evidence="1">Endomembrane system</location>
        <topology evidence="1">Multi-pass membrane protein</topology>
    </subcellularLocation>
</comment>
<feature type="domain" description="CWH43-like N-terminal" evidence="7">
    <location>
        <begin position="11"/>
        <end position="234"/>
    </location>
</feature>